<proteinExistence type="predicted"/>
<keyword evidence="3" id="KW-1185">Reference proteome</keyword>
<dbReference type="AlphaFoldDB" id="A0A1Y2M394"/>
<reference evidence="2 3" key="1">
    <citation type="journal article" date="2017" name="Genome Announc.">
        <title>Genome sequence of the saprophytic ascomycete Epicoccum nigrum ICMP 19927 strain isolated from New Zealand.</title>
        <authorList>
            <person name="Fokin M."/>
            <person name="Fleetwood D."/>
            <person name="Weir B.S."/>
            <person name="Villas-Boas S.G."/>
        </authorList>
    </citation>
    <scope>NUCLEOTIDE SEQUENCE [LARGE SCALE GENOMIC DNA]</scope>
    <source>
        <strain evidence="2 3">ICMP 19927</strain>
    </source>
</reference>
<dbReference type="InParanoid" id="A0A1Y2M394"/>
<dbReference type="Proteomes" id="UP000193240">
    <property type="component" value="Unassembled WGS sequence"/>
</dbReference>
<feature type="compositionally biased region" description="Basic and acidic residues" evidence="1">
    <location>
        <begin position="124"/>
        <end position="133"/>
    </location>
</feature>
<organism evidence="2 3">
    <name type="scientific">Epicoccum nigrum</name>
    <name type="common">Soil fungus</name>
    <name type="synonym">Epicoccum purpurascens</name>
    <dbReference type="NCBI Taxonomy" id="105696"/>
    <lineage>
        <taxon>Eukaryota</taxon>
        <taxon>Fungi</taxon>
        <taxon>Dikarya</taxon>
        <taxon>Ascomycota</taxon>
        <taxon>Pezizomycotina</taxon>
        <taxon>Dothideomycetes</taxon>
        <taxon>Pleosporomycetidae</taxon>
        <taxon>Pleosporales</taxon>
        <taxon>Pleosporineae</taxon>
        <taxon>Didymellaceae</taxon>
        <taxon>Epicoccum</taxon>
    </lineage>
</organism>
<feature type="compositionally biased region" description="Basic and acidic residues" evidence="1">
    <location>
        <begin position="180"/>
        <end position="199"/>
    </location>
</feature>
<evidence type="ECO:0000313" key="2">
    <source>
        <dbReference type="EMBL" id="OSS50605.1"/>
    </source>
</evidence>
<sequence>MLHPAQPNIYVTKPTPHASIKTSPSDSGGTSNTTSARTVSGQAKDTSRKSRRHNRAATLQPTPSDVSTVSPFSMPRRPEHDTEGRGVNSYFWEIDPELLADGKRREQTANETQPRFSFPVYHDSSTESEHNAEGEEEEKKDDKQQEGEEEEEEEEEEREEVEEGGWVEDGLVFDKNGQTARDRRHNETCGTETGHDYLERAAPARSRRKARKAPSPAAPPAGPQRDVARSGSSASAGSSGSWGRRWGRRMSVLFVSSDFEAIGNVKGAE</sequence>
<feature type="compositionally biased region" description="Polar residues" evidence="1">
    <location>
        <begin position="57"/>
        <end position="71"/>
    </location>
</feature>
<protein>
    <submittedName>
        <fullName evidence="2">Uncharacterized protein</fullName>
    </submittedName>
</protein>
<feature type="compositionally biased region" description="Polar residues" evidence="1">
    <location>
        <begin position="20"/>
        <end position="44"/>
    </location>
</feature>
<feature type="region of interest" description="Disordered" evidence="1">
    <location>
        <begin position="1"/>
        <end position="244"/>
    </location>
</feature>
<accession>A0A1Y2M394</accession>
<feature type="compositionally biased region" description="Low complexity" evidence="1">
    <location>
        <begin position="229"/>
        <end position="244"/>
    </location>
</feature>
<evidence type="ECO:0000256" key="1">
    <source>
        <dbReference type="SAM" id="MobiDB-lite"/>
    </source>
</evidence>
<evidence type="ECO:0000313" key="3">
    <source>
        <dbReference type="Proteomes" id="UP000193240"/>
    </source>
</evidence>
<name>A0A1Y2M394_EPING</name>
<dbReference type="EMBL" id="KZ107841">
    <property type="protein sequence ID" value="OSS50605.1"/>
    <property type="molecule type" value="Genomic_DNA"/>
</dbReference>
<feature type="compositionally biased region" description="Acidic residues" evidence="1">
    <location>
        <begin position="147"/>
        <end position="166"/>
    </location>
</feature>
<gene>
    <name evidence="2" type="ORF">B5807_04466</name>
</gene>